<dbReference type="EMBL" id="JAEUBE010000295">
    <property type="protein sequence ID" value="KAH3665680.1"/>
    <property type="molecule type" value="Genomic_DNA"/>
</dbReference>
<accession>A0A9P8P614</accession>
<protein>
    <submittedName>
        <fullName evidence="2">Uncharacterized protein</fullName>
    </submittedName>
</protein>
<evidence type="ECO:0000313" key="3">
    <source>
        <dbReference type="Proteomes" id="UP000769157"/>
    </source>
</evidence>
<evidence type="ECO:0000256" key="1">
    <source>
        <dbReference type="SAM" id="MobiDB-lite"/>
    </source>
</evidence>
<dbReference type="Proteomes" id="UP000769157">
    <property type="component" value="Unassembled WGS sequence"/>
</dbReference>
<name>A0A9P8P614_9ASCO</name>
<reference evidence="2" key="2">
    <citation type="submission" date="2021-01" db="EMBL/GenBank/DDBJ databases">
        <authorList>
            <person name="Schikora-Tamarit M.A."/>
        </authorList>
    </citation>
    <scope>NUCLEOTIDE SEQUENCE</scope>
    <source>
        <strain evidence="2">CBS6075</strain>
    </source>
</reference>
<sequence length="304" mass="32385">MSSSSSSSASGSSSAAASAAPPAAAAGAEPAAAAGAEAEIEKSNSFKFWPSRALANTSVQILSTEAPAAERTDCKLAEEISNSASAKMRAAYETKASDIVVGKHILDFHRQVLVDWATVLLVGLANTVLVLQGVFDLVEGLDTGNEESVVLDANVHLELQSLAVFFQNDKELGAMGELRLVLENLLVKLLLSSKVLGLACGKSELLQVKQNVHLLGVEFLDQMTENVVLWLDGLDVLVFHVFDKTWVQVKGLFLLVLELLLDKGLWLGVEPGKARGKLSSSRNGNNWTDNADNSRTLADDRGKS</sequence>
<organism evidence="2 3">
    <name type="scientific">Ogataea philodendri</name>
    <dbReference type="NCBI Taxonomy" id="1378263"/>
    <lineage>
        <taxon>Eukaryota</taxon>
        <taxon>Fungi</taxon>
        <taxon>Dikarya</taxon>
        <taxon>Ascomycota</taxon>
        <taxon>Saccharomycotina</taxon>
        <taxon>Pichiomycetes</taxon>
        <taxon>Pichiales</taxon>
        <taxon>Pichiaceae</taxon>
        <taxon>Ogataea</taxon>
    </lineage>
</organism>
<comment type="caution">
    <text evidence="2">The sequence shown here is derived from an EMBL/GenBank/DDBJ whole genome shotgun (WGS) entry which is preliminary data.</text>
</comment>
<feature type="compositionally biased region" description="Polar residues" evidence="1">
    <location>
        <begin position="278"/>
        <end position="296"/>
    </location>
</feature>
<reference evidence="2" key="1">
    <citation type="journal article" date="2021" name="Open Biol.">
        <title>Shared evolutionary footprints suggest mitochondrial oxidative damage underlies multiple complex I losses in fungi.</title>
        <authorList>
            <person name="Schikora-Tamarit M.A."/>
            <person name="Marcet-Houben M."/>
            <person name="Nosek J."/>
            <person name="Gabaldon T."/>
        </authorList>
    </citation>
    <scope>NUCLEOTIDE SEQUENCE</scope>
    <source>
        <strain evidence="2">CBS6075</strain>
    </source>
</reference>
<gene>
    <name evidence="2" type="ORF">OGAPHI_003868</name>
</gene>
<feature type="region of interest" description="Disordered" evidence="1">
    <location>
        <begin position="274"/>
        <end position="304"/>
    </location>
</feature>
<feature type="region of interest" description="Disordered" evidence="1">
    <location>
        <begin position="1"/>
        <end position="34"/>
    </location>
</feature>
<proteinExistence type="predicted"/>
<dbReference type="RefSeq" id="XP_046060884.1">
    <property type="nucleotide sequence ID" value="XM_046204885.1"/>
</dbReference>
<keyword evidence="3" id="KW-1185">Reference proteome</keyword>
<dbReference type="GeneID" id="70235833"/>
<evidence type="ECO:0000313" key="2">
    <source>
        <dbReference type="EMBL" id="KAH3665680.1"/>
    </source>
</evidence>
<dbReference type="AlphaFoldDB" id="A0A9P8P614"/>